<evidence type="ECO:0000256" key="3">
    <source>
        <dbReference type="ARBA" id="ARBA00022989"/>
    </source>
</evidence>
<sequence>MEIKSIIFLLVSAVVLYVGCGWVGRASWRKDACVFLLVLGTVHSGLIDINLLSREWYRGTTRGLEWSWLDYLWIFVLVDELKRRRPGARTALPMSLTMMVLFVGYNALRVVTSDPWIFGAFELSKMIRATLLFLAVAFYVKEERHLHIIVAALALATSYEFLAAVYSRVILGHARADGTLNHPNSLAMYNLMTAPMLFAVYLSDAPRTLRRWCGVGALLGTLSVVMTISRAGFVGILLLLFGVGLTCGFWKNPVRVAVTAVLLAVVGTGLYIKLGDAFNSRFETSLAAEYGDKPTEGRIVYLNLADLIISERPWGCGLNNWSWCVTNRYGPMLGMRYLPYESTNERPRTGPIPFGSNVEAPQAAPAHSLYAITLGESGWLGVILLGLLWWRWLKLGASFLRARSKSFRSRFGTGVFFSLLGVALQSLVEWEIRQTPLLFLLHILLGALASLYPARPSRWVAVRLRARARARRLQALSPATSTPTGVNA</sequence>
<dbReference type="GO" id="GO:0016020">
    <property type="term" value="C:membrane"/>
    <property type="evidence" value="ECO:0007669"/>
    <property type="project" value="UniProtKB-SubCell"/>
</dbReference>
<feature type="transmembrane region" description="Helical" evidence="5">
    <location>
        <begin position="91"/>
        <end position="110"/>
    </location>
</feature>
<comment type="subcellular location">
    <subcellularLocation>
        <location evidence="1">Membrane</location>
        <topology evidence="1">Multi-pass membrane protein</topology>
    </subcellularLocation>
</comment>
<proteinExistence type="predicted"/>
<feature type="transmembrane region" description="Helical" evidence="5">
    <location>
        <begin position="434"/>
        <end position="454"/>
    </location>
</feature>
<comment type="caution">
    <text evidence="7">The sequence shown here is derived from an EMBL/GenBank/DDBJ whole genome shotgun (WGS) entry which is preliminary data.</text>
</comment>
<evidence type="ECO:0000256" key="2">
    <source>
        <dbReference type="ARBA" id="ARBA00022692"/>
    </source>
</evidence>
<feature type="transmembrane region" description="Helical" evidence="5">
    <location>
        <begin position="116"/>
        <end position="139"/>
    </location>
</feature>
<feature type="transmembrane region" description="Helical" evidence="5">
    <location>
        <begin position="146"/>
        <end position="166"/>
    </location>
</feature>
<keyword evidence="2 5" id="KW-0812">Transmembrane</keyword>
<evidence type="ECO:0000256" key="4">
    <source>
        <dbReference type="ARBA" id="ARBA00023136"/>
    </source>
</evidence>
<gene>
    <name evidence="7" type="ORF">BON30_13650</name>
</gene>
<keyword evidence="3 5" id="KW-1133">Transmembrane helix</keyword>
<feature type="transmembrane region" description="Helical" evidence="5">
    <location>
        <begin position="232"/>
        <end position="250"/>
    </location>
</feature>
<reference evidence="7 8" key="2">
    <citation type="submission" date="2016-12" db="EMBL/GenBank/DDBJ databases">
        <title>Draft Genome Sequence of Cystobacter ferrugineus Strain Cbfe23.</title>
        <authorList>
            <person name="Akbar S."/>
            <person name="Dowd S.E."/>
            <person name="Stevens D.C."/>
        </authorList>
    </citation>
    <scope>NUCLEOTIDE SEQUENCE [LARGE SCALE GENOMIC DNA]</scope>
    <source>
        <strain evidence="7 8">Cbfe23</strain>
    </source>
</reference>
<evidence type="ECO:0000313" key="8">
    <source>
        <dbReference type="Proteomes" id="UP000182229"/>
    </source>
</evidence>
<dbReference type="RefSeq" id="WP_071898734.1">
    <property type="nucleotide sequence ID" value="NZ_MPIN01000003.1"/>
</dbReference>
<feature type="transmembrane region" description="Helical" evidence="5">
    <location>
        <begin position="7"/>
        <end position="28"/>
    </location>
</feature>
<feature type="transmembrane region" description="Helical" evidence="5">
    <location>
        <begin position="209"/>
        <end position="226"/>
    </location>
</feature>
<dbReference type="InterPro" id="IPR051533">
    <property type="entry name" value="WaaL-like"/>
</dbReference>
<dbReference type="OrthoDB" id="187150at2"/>
<organism evidence="7 8">
    <name type="scientific">Cystobacter ferrugineus</name>
    <dbReference type="NCBI Taxonomy" id="83449"/>
    <lineage>
        <taxon>Bacteria</taxon>
        <taxon>Pseudomonadati</taxon>
        <taxon>Myxococcota</taxon>
        <taxon>Myxococcia</taxon>
        <taxon>Myxococcales</taxon>
        <taxon>Cystobacterineae</taxon>
        <taxon>Archangiaceae</taxon>
        <taxon>Cystobacter</taxon>
    </lineage>
</organism>
<dbReference type="InterPro" id="IPR007016">
    <property type="entry name" value="O-antigen_ligase-rel_domated"/>
</dbReference>
<dbReference type="AlphaFoldDB" id="A0A1L9BCX7"/>
<dbReference type="EMBL" id="MPIN01000003">
    <property type="protein sequence ID" value="OJH40099.1"/>
    <property type="molecule type" value="Genomic_DNA"/>
</dbReference>
<name>A0A1L9BCX7_9BACT</name>
<feature type="transmembrane region" description="Helical" evidence="5">
    <location>
        <begin position="369"/>
        <end position="390"/>
    </location>
</feature>
<dbReference type="PANTHER" id="PTHR37422:SF13">
    <property type="entry name" value="LIPOPOLYSACCHARIDE BIOSYNTHESIS PROTEIN PA4999-RELATED"/>
    <property type="match status" value="1"/>
</dbReference>
<protein>
    <recommendedName>
        <fullName evidence="6">O-antigen ligase-related domain-containing protein</fullName>
    </recommendedName>
</protein>
<feature type="transmembrane region" description="Helical" evidence="5">
    <location>
        <begin position="257"/>
        <end position="274"/>
    </location>
</feature>
<feature type="transmembrane region" description="Helical" evidence="5">
    <location>
        <begin position="411"/>
        <end position="428"/>
    </location>
</feature>
<keyword evidence="8" id="KW-1185">Reference proteome</keyword>
<evidence type="ECO:0000259" key="6">
    <source>
        <dbReference type="Pfam" id="PF04932"/>
    </source>
</evidence>
<evidence type="ECO:0000256" key="1">
    <source>
        <dbReference type="ARBA" id="ARBA00004141"/>
    </source>
</evidence>
<dbReference type="PANTHER" id="PTHR37422">
    <property type="entry name" value="TEICHURONIC ACID BIOSYNTHESIS PROTEIN TUAE"/>
    <property type="match status" value="1"/>
</dbReference>
<dbReference type="Pfam" id="PF04932">
    <property type="entry name" value="Wzy_C"/>
    <property type="match status" value="1"/>
</dbReference>
<feature type="transmembrane region" description="Helical" evidence="5">
    <location>
        <begin position="186"/>
        <end position="202"/>
    </location>
</feature>
<dbReference type="Proteomes" id="UP000182229">
    <property type="component" value="Unassembled WGS sequence"/>
</dbReference>
<reference evidence="8" key="1">
    <citation type="submission" date="2016-11" db="EMBL/GenBank/DDBJ databases">
        <authorList>
            <person name="Shukria A."/>
            <person name="Stevens D.C."/>
        </authorList>
    </citation>
    <scope>NUCLEOTIDE SEQUENCE [LARGE SCALE GENOMIC DNA]</scope>
    <source>
        <strain evidence="8">Cbfe23</strain>
    </source>
</reference>
<feature type="transmembrane region" description="Helical" evidence="5">
    <location>
        <begin position="34"/>
        <end position="52"/>
    </location>
</feature>
<accession>A0A1L9BCX7</accession>
<feature type="domain" description="O-antigen ligase-related" evidence="6">
    <location>
        <begin position="216"/>
        <end position="385"/>
    </location>
</feature>
<keyword evidence="4 5" id="KW-0472">Membrane</keyword>
<evidence type="ECO:0000313" key="7">
    <source>
        <dbReference type="EMBL" id="OJH40099.1"/>
    </source>
</evidence>
<dbReference type="STRING" id="83449.BON30_13650"/>
<evidence type="ECO:0000256" key="5">
    <source>
        <dbReference type="SAM" id="Phobius"/>
    </source>
</evidence>